<keyword evidence="2" id="KW-0472">Membrane</keyword>
<dbReference type="AlphaFoldDB" id="A0A9P4H8L2"/>
<keyword evidence="2" id="KW-1133">Transmembrane helix</keyword>
<dbReference type="Proteomes" id="UP000799777">
    <property type="component" value="Unassembled WGS sequence"/>
</dbReference>
<reference evidence="3" key="1">
    <citation type="journal article" date="2020" name="Stud. Mycol.">
        <title>101 Dothideomycetes genomes: a test case for predicting lifestyles and emergence of pathogens.</title>
        <authorList>
            <person name="Haridas S."/>
            <person name="Albert R."/>
            <person name="Binder M."/>
            <person name="Bloem J."/>
            <person name="Labutti K."/>
            <person name="Salamov A."/>
            <person name="Andreopoulos B."/>
            <person name="Baker S."/>
            <person name="Barry K."/>
            <person name="Bills G."/>
            <person name="Bluhm B."/>
            <person name="Cannon C."/>
            <person name="Castanera R."/>
            <person name="Culley D."/>
            <person name="Daum C."/>
            <person name="Ezra D."/>
            <person name="Gonzalez J."/>
            <person name="Henrissat B."/>
            <person name="Kuo A."/>
            <person name="Liang C."/>
            <person name="Lipzen A."/>
            <person name="Lutzoni F."/>
            <person name="Magnuson J."/>
            <person name="Mondo S."/>
            <person name="Nolan M."/>
            <person name="Ohm R."/>
            <person name="Pangilinan J."/>
            <person name="Park H.-J."/>
            <person name="Ramirez L."/>
            <person name="Alfaro M."/>
            <person name="Sun H."/>
            <person name="Tritt A."/>
            <person name="Yoshinaga Y."/>
            <person name="Zwiers L.-H."/>
            <person name="Turgeon B."/>
            <person name="Goodwin S."/>
            <person name="Spatafora J."/>
            <person name="Crous P."/>
            <person name="Grigoriev I."/>
        </authorList>
    </citation>
    <scope>NUCLEOTIDE SEQUENCE</scope>
    <source>
        <strain evidence="3">CBS 110217</strain>
    </source>
</reference>
<feature type="transmembrane region" description="Helical" evidence="2">
    <location>
        <begin position="169"/>
        <end position="191"/>
    </location>
</feature>
<dbReference type="EMBL" id="ML978210">
    <property type="protein sequence ID" value="KAF2028641.1"/>
    <property type="molecule type" value="Genomic_DNA"/>
</dbReference>
<sequence>MTPLNLAANNIGLTSIARTSLAGTETSRLPEVFATDALRKTHSMPAPRYFTSAIKPASNSATTQHAPLRPRLSTFQPLSPPGAPRRYLTDSPRFEKNMEHHIGQIRQDELHKLRRTLLDSFGVDATCDLMTPFHEANLRCLQRLNKAIVEEAEHRYRMKLFTRKTAKEGLLLLVAYVGLVVVMTGSMVLAAGPSPSQKSRPSLSYGASSTTKKQEEDYVQKRE</sequence>
<feature type="compositionally biased region" description="Basic and acidic residues" evidence="1">
    <location>
        <begin position="212"/>
        <end position="223"/>
    </location>
</feature>
<keyword evidence="2" id="KW-0812">Transmembrane</keyword>
<organism evidence="3 4">
    <name type="scientific">Setomelanomma holmii</name>
    <dbReference type="NCBI Taxonomy" id="210430"/>
    <lineage>
        <taxon>Eukaryota</taxon>
        <taxon>Fungi</taxon>
        <taxon>Dikarya</taxon>
        <taxon>Ascomycota</taxon>
        <taxon>Pezizomycotina</taxon>
        <taxon>Dothideomycetes</taxon>
        <taxon>Pleosporomycetidae</taxon>
        <taxon>Pleosporales</taxon>
        <taxon>Pleosporineae</taxon>
        <taxon>Phaeosphaeriaceae</taxon>
        <taxon>Setomelanomma</taxon>
    </lineage>
</organism>
<evidence type="ECO:0000256" key="1">
    <source>
        <dbReference type="SAM" id="MobiDB-lite"/>
    </source>
</evidence>
<proteinExistence type="predicted"/>
<feature type="compositionally biased region" description="Polar residues" evidence="1">
    <location>
        <begin position="194"/>
        <end position="211"/>
    </location>
</feature>
<evidence type="ECO:0000256" key="2">
    <source>
        <dbReference type="SAM" id="Phobius"/>
    </source>
</evidence>
<keyword evidence="4" id="KW-1185">Reference proteome</keyword>
<gene>
    <name evidence="3" type="ORF">EK21DRAFT_90463</name>
</gene>
<evidence type="ECO:0000313" key="4">
    <source>
        <dbReference type="Proteomes" id="UP000799777"/>
    </source>
</evidence>
<evidence type="ECO:0000313" key="3">
    <source>
        <dbReference type="EMBL" id="KAF2028641.1"/>
    </source>
</evidence>
<accession>A0A9P4H8L2</accession>
<protein>
    <submittedName>
        <fullName evidence="3">Uncharacterized protein</fullName>
    </submittedName>
</protein>
<name>A0A9P4H8L2_9PLEO</name>
<comment type="caution">
    <text evidence="3">The sequence shown here is derived from an EMBL/GenBank/DDBJ whole genome shotgun (WGS) entry which is preliminary data.</text>
</comment>
<feature type="region of interest" description="Disordered" evidence="1">
    <location>
        <begin position="191"/>
        <end position="223"/>
    </location>
</feature>